<protein>
    <recommendedName>
        <fullName evidence="7">DNA 3'-5' helicase</fullName>
        <ecNumber evidence="7">5.6.2.4</ecNumber>
    </recommendedName>
</protein>
<dbReference type="Gene3D" id="3.40.50.300">
    <property type="entry name" value="P-loop containing nucleotide triphosphate hydrolases"/>
    <property type="match status" value="2"/>
</dbReference>
<evidence type="ECO:0000259" key="9">
    <source>
        <dbReference type="PROSITE" id="PS51194"/>
    </source>
</evidence>
<evidence type="ECO:0000313" key="11">
    <source>
        <dbReference type="Proteomes" id="UP000294535"/>
    </source>
</evidence>
<gene>
    <name evidence="10" type="ORF">DFQ04_3068</name>
</gene>
<evidence type="ECO:0000259" key="8">
    <source>
        <dbReference type="PROSITE" id="PS51192"/>
    </source>
</evidence>
<dbReference type="EMBL" id="SNYF01000008">
    <property type="protein sequence ID" value="TDQ15182.1"/>
    <property type="molecule type" value="Genomic_DNA"/>
</dbReference>
<name>A0A4R6T2E3_9BACT</name>
<evidence type="ECO:0000256" key="1">
    <source>
        <dbReference type="ARBA" id="ARBA00005446"/>
    </source>
</evidence>
<proteinExistence type="inferred from homology"/>
<dbReference type="PANTHER" id="PTHR13710">
    <property type="entry name" value="DNA HELICASE RECQ FAMILY MEMBER"/>
    <property type="match status" value="1"/>
</dbReference>
<dbReference type="InterPro" id="IPR011545">
    <property type="entry name" value="DEAD/DEAH_box_helicase_dom"/>
</dbReference>
<dbReference type="PANTHER" id="PTHR13710:SF105">
    <property type="entry name" value="ATP-DEPENDENT DNA HELICASE Q1"/>
    <property type="match status" value="1"/>
</dbReference>
<sequence length="1499" mass="173250">MENYITKILGLETPSFDTIRRFAIQEIASFSEAKKKDLFDRLDRGLALLDDHLTLCQYMNSFGKMHKAKLQDAFKELPSELFDQKFDVIDWGCGQGMGSINLFDHILKRGKSLNVRKVTLIEPSSKALERARLHTSVYLNKEVELVTINKFFESISKEEIKGYPDIPVIHIFSNILDVAQIDLKYLSRLIDSTVLSDNFLVCVGPLNPGNQRIDAFMSYFDKKLIDLIFEKEDPYFYEKWTFKCKLYKLEVNEIGHLIPIEYFPPVQFQAGYVLDIVRDQVKDSYLAEQLKFISHFEVAAPFDLGASVYEDIHPILAVLNNIITRGVPTKPSILVEEVFSKCFGLTDRSIRLGGISFPSKPNVSLKGVEKIVRFERVNLEHLSEYELVLAQLILSPLAIGRFHKILIEALITGHISLKSKVWNLLIEEADVPFAALAIEDFKQLFTNLTELTFEYDGLKLPEINLTIIGNDLFKDSGLHLGHPVHETLPKDKSSVGFDLVFTLSMLKAVDEKIEGFSSFKAKNNCYFNTRNIQNYRSKRQIYTSSLIKYKNLVKKDTRGNYQEIEENVTKLTYFLQLLFRKESFRPGQLPILDRALQNLPVIGLLPTGGGKSLTYQIPVLMQPGIALIVDPLKSLMKDQYDGLLAAGIDSCTYINSSLTTEEKKKREDELESSQLQFVFLSPERLSILSFRKRLYHMHSYNVYFSYGVIDEVHCVSEWGHDFRFSYLHLGRNLYNYVRAKEGPISLFGLTATASFDVLADVERELSGNGAFDLDPDTIVRYENTNRLELQYKIEKVRVEFKDDEYYDRNKKMPAFLPRAKNITDKWTPFKFKAAFLRDYVGEIPFHLNYLQEPGALAKIFDRYEQRQEASSLSPSEINVYVPADFYSERDTYEHAGIIFCPHASKTDLSVEKNAENLRNDISPDIGSFTGQDDDDSSIENLEKFRDNQLPIMVATKAFGMGIDKPNVRFTVNMNYSSSLEAFVQEAGRSGRDKRTALSVILVSDYRLARINPNYSDQSFPLGIIKNKWFYEEDLDQILNYYNLRIPSAYITIATPSNDVVKLHCTKDNRMFAFSECSTECSEFKKCNLRKVSPESKGWKTELELVQEIKAQGLSIGKRNFQYLNPDYDTVMYFFGNSFKGDIEEKRSMFELLSQIRVAVETSEDQKEVSFFQGFLTPLLKAIVGERLIVYVPYTEENKTDLSKSIYRMCCIELIEDFTQDYAKNQYRIEVVRKEEGGYFEGLERFLQRYYTPDRAKLEIQRAINFPLNKEAESKIAEEIFKCLGFLTEFVYDKISEKRKRAIDDMRNFCMEGLQEDKDWTDLNEDLKDFLFYYFNSKFAKTDYVTDQGEPFSLMVDTEEGKYSHESILFKFLRVIEDDVVGIGTPLDNVKHLYGAVRLISRSLTDENPTLALLEAFCLAYLQVKENENLKNQLVNRYAAGMIEFYERIEIESEFWDLFQVYNERISPYLDEEQLETLIEETSFLIHANQLKKITTNYLA</sequence>
<dbReference type="GO" id="GO:0006310">
    <property type="term" value="P:DNA recombination"/>
    <property type="evidence" value="ECO:0007669"/>
    <property type="project" value="TreeGrafter"/>
</dbReference>
<comment type="similarity">
    <text evidence="1">Belongs to the helicase family. RecQ subfamily.</text>
</comment>
<dbReference type="SUPFAM" id="SSF52540">
    <property type="entry name" value="P-loop containing nucleoside triphosphate hydrolases"/>
    <property type="match status" value="1"/>
</dbReference>
<accession>A0A4R6T2E3</accession>
<dbReference type="GO" id="GO:0030894">
    <property type="term" value="C:replisome"/>
    <property type="evidence" value="ECO:0007669"/>
    <property type="project" value="TreeGrafter"/>
</dbReference>
<evidence type="ECO:0000256" key="7">
    <source>
        <dbReference type="ARBA" id="ARBA00034808"/>
    </source>
</evidence>
<dbReference type="PROSITE" id="PS51194">
    <property type="entry name" value="HELICASE_CTER"/>
    <property type="match status" value="1"/>
</dbReference>
<keyword evidence="5" id="KW-0413">Isomerase</keyword>
<evidence type="ECO:0000256" key="5">
    <source>
        <dbReference type="ARBA" id="ARBA00023235"/>
    </source>
</evidence>
<comment type="catalytic activity">
    <reaction evidence="6">
        <text>Couples ATP hydrolysis with the unwinding of duplex DNA by translocating in the 3'-5' direction.</text>
        <dbReference type="EC" id="5.6.2.4"/>
    </reaction>
</comment>
<dbReference type="GO" id="GO:0043590">
    <property type="term" value="C:bacterial nucleoid"/>
    <property type="evidence" value="ECO:0007669"/>
    <property type="project" value="TreeGrafter"/>
</dbReference>
<evidence type="ECO:0000256" key="4">
    <source>
        <dbReference type="ARBA" id="ARBA00023125"/>
    </source>
</evidence>
<dbReference type="GO" id="GO:0005737">
    <property type="term" value="C:cytoplasm"/>
    <property type="evidence" value="ECO:0007669"/>
    <property type="project" value="TreeGrafter"/>
</dbReference>
<feature type="domain" description="Helicase C-terminal" evidence="9">
    <location>
        <begin position="887"/>
        <end position="1035"/>
    </location>
</feature>
<keyword evidence="2" id="KW-0547">Nucleotide-binding</keyword>
<dbReference type="Pfam" id="PF00271">
    <property type="entry name" value="Helicase_C"/>
    <property type="match status" value="1"/>
</dbReference>
<dbReference type="InterPro" id="IPR027417">
    <property type="entry name" value="P-loop_NTPase"/>
</dbReference>
<dbReference type="SMART" id="SM00490">
    <property type="entry name" value="HELICc"/>
    <property type="match status" value="1"/>
</dbReference>
<dbReference type="EC" id="5.6.2.4" evidence="7"/>
<organism evidence="10 11">
    <name type="scientific">Algoriphagus boseongensis</name>
    <dbReference type="NCBI Taxonomy" id="1442587"/>
    <lineage>
        <taxon>Bacteria</taxon>
        <taxon>Pseudomonadati</taxon>
        <taxon>Bacteroidota</taxon>
        <taxon>Cytophagia</taxon>
        <taxon>Cytophagales</taxon>
        <taxon>Cyclobacteriaceae</taxon>
        <taxon>Algoriphagus</taxon>
    </lineage>
</organism>
<dbReference type="GO" id="GO:0006281">
    <property type="term" value="P:DNA repair"/>
    <property type="evidence" value="ECO:0007669"/>
    <property type="project" value="TreeGrafter"/>
</dbReference>
<dbReference type="GO" id="GO:0005524">
    <property type="term" value="F:ATP binding"/>
    <property type="evidence" value="ECO:0007669"/>
    <property type="project" value="UniProtKB-KW"/>
</dbReference>
<dbReference type="Pfam" id="PF00270">
    <property type="entry name" value="DEAD"/>
    <property type="match status" value="1"/>
</dbReference>
<keyword evidence="3" id="KW-0067">ATP-binding</keyword>
<keyword evidence="4" id="KW-0238">DNA-binding</keyword>
<reference evidence="10 11" key="1">
    <citation type="submission" date="2019-03" db="EMBL/GenBank/DDBJ databases">
        <title>Genomic Encyclopedia of Type Strains, Phase III (KMG-III): the genomes of soil and plant-associated and newly described type strains.</title>
        <authorList>
            <person name="Whitman W."/>
        </authorList>
    </citation>
    <scope>NUCLEOTIDE SEQUENCE [LARGE SCALE GENOMIC DNA]</scope>
    <source>
        <strain evidence="10 11">CECT 8446</strain>
    </source>
</reference>
<keyword evidence="10" id="KW-0347">Helicase</keyword>
<comment type="caution">
    <text evidence="10">The sequence shown here is derived from an EMBL/GenBank/DDBJ whole genome shotgun (WGS) entry which is preliminary data.</text>
</comment>
<dbReference type="CDD" id="cd17920">
    <property type="entry name" value="DEXHc_RecQ"/>
    <property type="match status" value="1"/>
</dbReference>
<keyword evidence="11" id="KW-1185">Reference proteome</keyword>
<evidence type="ECO:0000313" key="10">
    <source>
        <dbReference type="EMBL" id="TDQ15182.1"/>
    </source>
</evidence>
<feature type="domain" description="Helicase ATP-binding" evidence="8">
    <location>
        <begin position="592"/>
        <end position="754"/>
    </location>
</feature>
<dbReference type="GO" id="GO:0003677">
    <property type="term" value="F:DNA binding"/>
    <property type="evidence" value="ECO:0007669"/>
    <property type="project" value="UniProtKB-KW"/>
</dbReference>
<dbReference type="InterPro" id="IPR014001">
    <property type="entry name" value="Helicase_ATP-bd"/>
</dbReference>
<evidence type="ECO:0000256" key="3">
    <source>
        <dbReference type="ARBA" id="ARBA00022840"/>
    </source>
</evidence>
<dbReference type="PROSITE" id="PS51192">
    <property type="entry name" value="HELICASE_ATP_BIND_1"/>
    <property type="match status" value="1"/>
</dbReference>
<dbReference type="SMART" id="SM00487">
    <property type="entry name" value="DEXDc"/>
    <property type="match status" value="1"/>
</dbReference>
<dbReference type="InterPro" id="IPR001650">
    <property type="entry name" value="Helicase_C-like"/>
</dbReference>
<evidence type="ECO:0000256" key="2">
    <source>
        <dbReference type="ARBA" id="ARBA00022741"/>
    </source>
</evidence>
<dbReference type="Proteomes" id="UP000294535">
    <property type="component" value="Unassembled WGS sequence"/>
</dbReference>
<evidence type="ECO:0000256" key="6">
    <source>
        <dbReference type="ARBA" id="ARBA00034617"/>
    </source>
</evidence>
<dbReference type="GO" id="GO:0009378">
    <property type="term" value="F:four-way junction helicase activity"/>
    <property type="evidence" value="ECO:0007669"/>
    <property type="project" value="TreeGrafter"/>
</dbReference>
<dbReference type="GO" id="GO:0043138">
    <property type="term" value="F:3'-5' DNA helicase activity"/>
    <property type="evidence" value="ECO:0007669"/>
    <property type="project" value="UniProtKB-EC"/>
</dbReference>
<keyword evidence="10" id="KW-0378">Hydrolase</keyword>